<reference evidence="2 3" key="1">
    <citation type="submission" date="2016-09" db="EMBL/GenBank/DDBJ databases">
        <title>Chromobacterium muskegensis sp. nov., an insecticidal bacterium isolated from Sphagnum bogs.</title>
        <authorList>
            <person name="Sparks M.E."/>
            <person name="Blackburn M.B."/>
            <person name="Gundersen-Rindal D.E."/>
            <person name="Mitchell A."/>
            <person name="Farrar R."/>
            <person name="Kuhar D."/>
        </authorList>
    </citation>
    <scope>NUCLEOTIDE SEQUENCE [LARGE SCALE GENOMIC DNA]</scope>
    <source>
        <strain evidence="2 3">14B-1</strain>
    </source>
</reference>
<sequence>MNHAVKWLALAAAMLGSQGANAAGLAPILHKSWNRADVNACQALWGSGSARSQWVKSDAQGQLSYPAVTPGGDHIMDFSSAGYLGGGAALPNAPVKATVKPSGNTASDLANIQAAIAKVAKLPAVNGVRGAVLLAPGTFLLNAPIVLASDGVVLRGSGSGSGGTVLKAAGDGHFMLSLGGANGSLTPSGAAAAITDSYLPSGGQVLHVSDASGFQPGDAVMVRRRASAEWIHFMNMDTLVRDGKPQTWINAGNNNEYWLRTVTAVDGKQLTLDIPLSDSFDSGYLGPNAGSVQKYQASGFAGQIGVEHLALEGLPRGSGTDYGVANLDNLSDGWINDIQAHNFTSGVVVGKLARRLTLEAVALSHDHNNVGCQGAKEFEFSIAGSQVLVDRSSSNGSKQAFYYATQAQNTGPNVLLNFSGHAEACGNIEPHQRWSTGLLVDQANISGAIALGNRGADGSGHGWSMGWGVVWNSKADQLAIAAPPGGTNWAIGSSGQLTPNVPDAQGVPVAPKLGTVDSAGVHVGPQSLYLAQLCQRLGPQAVKNIGY</sequence>
<evidence type="ECO:0000313" key="3">
    <source>
        <dbReference type="Proteomes" id="UP000180280"/>
    </source>
</evidence>
<gene>
    <name evidence="2" type="ORF">BI344_02085</name>
</gene>
<organism evidence="2 3">
    <name type="scientific">Chromobacterium sphagni</name>
    <dbReference type="NCBI Taxonomy" id="1903179"/>
    <lineage>
        <taxon>Bacteria</taxon>
        <taxon>Pseudomonadati</taxon>
        <taxon>Pseudomonadota</taxon>
        <taxon>Betaproteobacteria</taxon>
        <taxon>Neisseriales</taxon>
        <taxon>Chromobacteriaceae</taxon>
        <taxon>Chromobacterium</taxon>
    </lineage>
</organism>
<dbReference type="InterPro" id="IPR011050">
    <property type="entry name" value="Pectin_lyase_fold/virulence"/>
</dbReference>
<keyword evidence="3" id="KW-1185">Reference proteome</keyword>
<dbReference type="Gene3D" id="2.160.20.10">
    <property type="entry name" value="Single-stranded right-handed beta-helix, Pectin lyase-like"/>
    <property type="match status" value="1"/>
</dbReference>
<dbReference type="InterPro" id="IPR012334">
    <property type="entry name" value="Pectin_lyas_fold"/>
</dbReference>
<proteinExistence type="predicted"/>
<feature type="signal peptide" evidence="1">
    <location>
        <begin position="1"/>
        <end position="22"/>
    </location>
</feature>
<dbReference type="RefSeq" id="WP_071111303.1">
    <property type="nucleotide sequence ID" value="NZ_MKCT01000001.1"/>
</dbReference>
<evidence type="ECO:0008006" key="4">
    <source>
        <dbReference type="Google" id="ProtNLM"/>
    </source>
</evidence>
<keyword evidence="1" id="KW-0732">Signal</keyword>
<comment type="caution">
    <text evidence="2">The sequence shown here is derived from an EMBL/GenBank/DDBJ whole genome shotgun (WGS) entry which is preliminary data.</text>
</comment>
<evidence type="ECO:0000256" key="1">
    <source>
        <dbReference type="SAM" id="SignalP"/>
    </source>
</evidence>
<dbReference type="SUPFAM" id="SSF51126">
    <property type="entry name" value="Pectin lyase-like"/>
    <property type="match status" value="1"/>
</dbReference>
<feature type="chain" id="PRO_5046797181" description="Pectate lyase superfamily protein domain-containing protein" evidence="1">
    <location>
        <begin position="23"/>
        <end position="547"/>
    </location>
</feature>
<protein>
    <recommendedName>
        <fullName evidence="4">Pectate lyase superfamily protein domain-containing protein</fullName>
    </recommendedName>
</protein>
<name>A0ABX3CGZ7_9NEIS</name>
<dbReference type="EMBL" id="MKCT01000001">
    <property type="protein sequence ID" value="OHX21346.1"/>
    <property type="molecule type" value="Genomic_DNA"/>
</dbReference>
<evidence type="ECO:0000313" key="2">
    <source>
        <dbReference type="EMBL" id="OHX21346.1"/>
    </source>
</evidence>
<dbReference type="Proteomes" id="UP000180280">
    <property type="component" value="Unassembled WGS sequence"/>
</dbReference>
<accession>A0ABX3CGZ7</accession>